<organism evidence="1 2">
    <name type="scientific">Plantactinospora mayteni</name>
    <dbReference type="NCBI Taxonomy" id="566021"/>
    <lineage>
        <taxon>Bacteria</taxon>
        <taxon>Bacillati</taxon>
        <taxon>Actinomycetota</taxon>
        <taxon>Actinomycetes</taxon>
        <taxon>Micromonosporales</taxon>
        <taxon>Micromonosporaceae</taxon>
        <taxon>Plantactinospora</taxon>
    </lineage>
</organism>
<dbReference type="SUPFAM" id="SSF54427">
    <property type="entry name" value="NTF2-like"/>
    <property type="match status" value="1"/>
</dbReference>
<dbReference type="InterPro" id="IPR032710">
    <property type="entry name" value="NTF2-like_dom_sf"/>
</dbReference>
<comment type="caution">
    <text evidence="1">The sequence shown here is derived from an EMBL/GenBank/DDBJ whole genome shotgun (WGS) entry which is preliminary data.</text>
</comment>
<proteinExistence type="predicted"/>
<protein>
    <recommendedName>
        <fullName evidence="3">SnoaL-like domain-containing protein</fullName>
    </recommendedName>
</protein>
<gene>
    <name evidence="1" type="ORF">Pma05_76900</name>
</gene>
<dbReference type="RefSeq" id="WP_203862402.1">
    <property type="nucleotide sequence ID" value="NZ_BAAAZQ010000018.1"/>
</dbReference>
<accession>A0ABQ4F2J0</accession>
<evidence type="ECO:0000313" key="2">
    <source>
        <dbReference type="Proteomes" id="UP000621500"/>
    </source>
</evidence>
<keyword evidence="2" id="KW-1185">Reference proteome</keyword>
<dbReference type="Gene3D" id="3.10.450.50">
    <property type="match status" value="1"/>
</dbReference>
<dbReference type="EMBL" id="BONX01000064">
    <property type="protein sequence ID" value="GIH01118.1"/>
    <property type="molecule type" value="Genomic_DNA"/>
</dbReference>
<evidence type="ECO:0008006" key="3">
    <source>
        <dbReference type="Google" id="ProtNLM"/>
    </source>
</evidence>
<evidence type="ECO:0000313" key="1">
    <source>
        <dbReference type="EMBL" id="GIH01118.1"/>
    </source>
</evidence>
<reference evidence="1 2" key="1">
    <citation type="submission" date="2021-01" db="EMBL/GenBank/DDBJ databases">
        <title>Whole genome shotgun sequence of Plantactinospora mayteni NBRC 109088.</title>
        <authorList>
            <person name="Komaki H."/>
            <person name="Tamura T."/>
        </authorList>
    </citation>
    <scope>NUCLEOTIDE SEQUENCE [LARGE SCALE GENOMIC DNA]</scope>
    <source>
        <strain evidence="1 2">NBRC 109088</strain>
    </source>
</reference>
<dbReference type="Proteomes" id="UP000621500">
    <property type="component" value="Unassembled WGS sequence"/>
</dbReference>
<sequence>MASFRDNLAENVTLEGAVMNGVLKGRDAVLAQLAVVNDFYRDRVDVARFDQGEYVVEQYTAVVAGRPVQAIAMMHRGGDGRFDRVVVNHWPLSAALTFSRLLAESPVGRAEDPARFYRPDGQSYQELLDYADRQQAG</sequence>
<name>A0ABQ4F2J0_9ACTN</name>